<evidence type="ECO:0000256" key="3">
    <source>
        <dbReference type="ARBA" id="ARBA00022614"/>
    </source>
</evidence>
<feature type="transmembrane region" description="Helical" evidence="14">
    <location>
        <begin position="12"/>
        <end position="31"/>
    </location>
</feature>
<dbReference type="AlphaFoldDB" id="A0A6A1VFI7"/>
<reference evidence="17" key="3">
    <citation type="submission" date="2019-09" db="EMBL/GenBank/DDBJ databases">
        <authorList>
            <person name="Gao Z."/>
        </authorList>
    </citation>
    <scope>NUCLEOTIDE SEQUENCE</scope>
    <source>
        <tissue evidence="17">Leaves</tissue>
    </source>
</reference>
<dbReference type="PANTHER" id="PTHR48010:SF32">
    <property type="entry name" value="PROTEIN KINASE DOMAIN-CONTAINING PROTEIN"/>
    <property type="match status" value="1"/>
</dbReference>
<gene>
    <name evidence="17" type="ORF">CJ030_MR6G021485</name>
    <name evidence="16" type="ORF">CJ030_MR7G013058</name>
</gene>
<organism evidence="17 18">
    <name type="scientific">Morella rubra</name>
    <name type="common">Chinese bayberry</name>
    <dbReference type="NCBI Taxonomy" id="262757"/>
    <lineage>
        <taxon>Eukaryota</taxon>
        <taxon>Viridiplantae</taxon>
        <taxon>Streptophyta</taxon>
        <taxon>Embryophyta</taxon>
        <taxon>Tracheophyta</taxon>
        <taxon>Spermatophyta</taxon>
        <taxon>Magnoliopsida</taxon>
        <taxon>eudicotyledons</taxon>
        <taxon>Gunneridae</taxon>
        <taxon>Pentapetalae</taxon>
        <taxon>rosids</taxon>
        <taxon>fabids</taxon>
        <taxon>Fagales</taxon>
        <taxon>Myricaceae</taxon>
        <taxon>Morella</taxon>
    </lineage>
</organism>
<accession>A0A6A1VFI7</accession>
<dbReference type="InterPro" id="IPR013210">
    <property type="entry name" value="LRR_N_plant-typ"/>
</dbReference>
<feature type="binding site" evidence="12">
    <location>
        <position position="368"/>
    </location>
    <ligand>
        <name>ATP</name>
        <dbReference type="ChEBI" id="CHEBI:30616"/>
    </ligand>
</feature>
<dbReference type="Pfam" id="PF08263">
    <property type="entry name" value="LRRNT_2"/>
    <property type="match status" value="1"/>
</dbReference>
<feature type="region of interest" description="Disordered" evidence="13">
    <location>
        <begin position="610"/>
        <end position="648"/>
    </location>
</feature>
<evidence type="ECO:0000256" key="14">
    <source>
        <dbReference type="SAM" id="Phobius"/>
    </source>
</evidence>
<evidence type="ECO:0000256" key="13">
    <source>
        <dbReference type="SAM" id="MobiDB-lite"/>
    </source>
</evidence>
<dbReference type="InterPro" id="IPR032675">
    <property type="entry name" value="LRR_dom_sf"/>
</dbReference>
<dbReference type="InterPro" id="IPR011009">
    <property type="entry name" value="Kinase-like_dom_sf"/>
</dbReference>
<evidence type="ECO:0000256" key="11">
    <source>
        <dbReference type="ARBA" id="ARBA00023170"/>
    </source>
</evidence>
<keyword evidence="4 14" id="KW-0812">Transmembrane</keyword>
<keyword evidence="8 12" id="KW-0067">ATP-binding</keyword>
<keyword evidence="10 14" id="KW-0472">Membrane</keyword>
<keyword evidence="5" id="KW-0732">Signal</keyword>
<feature type="domain" description="Protein kinase" evidence="15">
    <location>
        <begin position="340"/>
        <end position="610"/>
    </location>
</feature>
<evidence type="ECO:0000256" key="8">
    <source>
        <dbReference type="ARBA" id="ARBA00022840"/>
    </source>
</evidence>
<dbReference type="PROSITE" id="PS00107">
    <property type="entry name" value="PROTEIN_KINASE_ATP"/>
    <property type="match status" value="1"/>
</dbReference>
<proteinExistence type="predicted"/>
<keyword evidence="9 14" id="KW-1133">Transmembrane helix</keyword>
<feature type="compositionally biased region" description="Low complexity" evidence="13">
    <location>
        <begin position="298"/>
        <end position="308"/>
    </location>
</feature>
<evidence type="ECO:0000256" key="6">
    <source>
        <dbReference type="ARBA" id="ARBA00022737"/>
    </source>
</evidence>
<feature type="region of interest" description="Disordered" evidence="13">
    <location>
        <begin position="292"/>
        <end position="316"/>
    </location>
</feature>
<feature type="transmembrane region" description="Helical" evidence="14">
    <location>
        <begin position="245"/>
        <end position="267"/>
    </location>
</feature>
<evidence type="ECO:0000256" key="10">
    <source>
        <dbReference type="ARBA" id="ARBA00023136"/>
    </source>
</evidence>
<keyword evidence="6" id="KW-0677">Repeat</keyword>
<dbReference type="EMBL" id="RXIC02000025">
    <property type="protein sequence ID" value="KAB1208085.1"/>
    <property type="molecule type" value="Genomic_DNA"/>
</dbReference>
<keyword evidence="2" id="KW-0597">Phosphoprotein</keyword>
<dbReference type="Gene3D" id="3.30.200.20">
    <property type="entry name" value="Phosphorylase Kinase, domain 1"/>
    <property type="match status" value="1"/>
</dbReference>
<evidence type="ECO:0000259" key="15">
    <source>
        <dbReference type="PROSITE" id="PS50011"/>
    </source>
</evidence>
<dbReference type="EMBL" id="RXIC02000024">
    <property type="protein sequence ID" value="KAB1211325.1"/>
    <property type="molecule type" value="Genomic_DNA"/>
</dbReference>
<dbReference type="FunFam" id="1.10.510.10:FF:000585">
    <property type="entry name" value="Probable inactive receptor kinase At1g48480"/>
    <property type="match status" value="1"/>
</dbReference>
<evidence type="ECO:0000313" key="18">
    <source>
        <dbReference type="Proteomes" id="UP000516437"/>
    </source>
</evidence>
<comment type="subcellular location">
    <subcellularLocation>
        <location evidence="1">Membrane</location>
    </subcellularLocation>
</comment>
<dbReference type="GO" id="GO:0004672">
    <property type="term" value="F:protein kinase activity"/>
    <property type="evidence" value="ECO:0007669"/>
    <property type="project" value="InterPro"/>
</dbReference>
<dbReference type="InterPro" id="IPR050994">
    <property type="entry name" value="At_inactive_RLKs"/>
</dbReference>
<dbReference type="Proteomes" id="UP000516437">
    <property type="component" value="Chromosome 7"/>
</dbReference>
<evidence type="ECO:0000256" key="9">
    <source>
        <dbReference type="ARBA" id="ARBA00022989"/>
    </source>
</evidence>
<dbReference type="Proteomes" id="UP000516437">
    <property type="component" value="Chromosome 6"/>
</dbReference>
<dbReference type="GO" id="GO:0016020">
    <property type="term" value="C:membrane"/>
    <property type="evidence" value="ECO:0007669"/>
    <property type="project" value="UniProtKB-SubCell"/>
</dbReference>
<keyword evidence="18" id="KW-1185">Reference proteome</keyword>
<dbReference type="Pfam" id="PF00069">
    <property type="entry name" value="Pkinase"/>
    <property type="match status" value="1"/>
</dbReference>
<dbReference type="Gene3D" id="1.10.510.10">
    <property type="entry name" value="Transferase(Phosphotransferase) domain 1"/>
    <property type="match status" value="1"/>
</dbReference>
<evidence type="ECO:0000256" key="4">
    <source>
        <dbReference type="ARBA" id="ARBA00022692"/>
    </source>
</evidence>
<dbReference type="Pfam" id="PF00560">
    <property type="entry name" value="LRR_1"/>
    <property type="match status" value="2"/>
</dbReference>
<dbReference type="FunFam" id="3.80.10.10:FF:000234">
    <property type="entry name" value="Probable inactive receptor kinase RLK902"/>
    <property type="match status" value="1"/>
</dbReference>
<dbReference type="InterPro" id="IPR001611">
    <property type="entry name" value="Leu-rich_rpt"/>
</dbReference>
<keyword evidence="11" id="KW-0675">Receptor</keyword>
<evidence type="ECO:0000313" key="16">
    <source>
        <dbReference type="EMBL" id="KAB1208085.1"/>
    </source>
</evidence>
<dbReference type="Gene3D" id="3.80.10.10">
    <property type="entry name" value="Ribonuclease Inhibitor"/>
    <property type="match status" value="2"/>
</dbReference>
<evidence type="ECO:0000256" key="2">
    <source>
        <dbReference type="ARBA" id="ARBA00022553"/>
    </source>
</evidence>
<name>A0A6A1VFI7_9ROSI</name>
<comment type="caution">
    <text evidence="17">The sequence shown here is derived from an EMBL/GenBank/DDBJ whole genome shotgun (WGS) entry which is preliminary data.</text>
</comment>
<dbReference type="InterPro" id="IPR000719">
    <property type="entry name" value="Prot_kinase_dom"/>
</dbReference>
<protein>
    <recommendedName>
        <fullName evidence="15">Protein kinase domain-containing protein</fullName>
    </recommendedName>
</protein>
<reference evidence="17 18" key="2">
    <citation type="journal article" date="2019" name="Plant Biotechnol. J.">
        <title>The red bayberry genome and genetic basis of sex determination.</title>
        <authorList>
            <person name="Jia H.M."/>
            <person name="Jia H.J."/>
            <person name="Cai Q.L."/>
            <person name="Wang Y."/>
            <person name="Zhao H.B."/>
            <person name="Yang W.F."/>
            <person name="Wang G.Y."/>
            <person name="Li Y.H."/>
            <person name="Zhan D.L."/>
            <person name="Shen Y.T."/>
            <person name="Niu Q.F."/>
            <person name="Chang L."/>
            <person name="Qiu J."/>
            <person name="Zhao L."/>
            <person name="Xie H.B."/>
            <person name="Fu W.Y."/>
            <person name="Jin J."/>
            <person name="Li X.W."/>
            <person name="Jiao Y."/>
            <person name="Zhou C.C."/>
            <person name="Tu T."/>
            <person name="Chai C.Y."/>
            <person name="Gao J.L."/>
            <person name="Fan L.J."/>
            <person name="van de Weg E."/>
            <person name="Wang J.Y."/>
            <person name="Gao Z.S."/>
        </authorList>
    </citation>
    <scope>NUCLEOTIDE SEQUENCE [LARGE SCALE GENOMIC DNA]</scope>
    <source>
        <tissue evidence="17">Leaves</tissue>
    </source>
</reference>
<evidence type="ECO:0000256" key="1">
    <source>
        <dbReference type="ARBA" id="ARBA00004370"/>
    </source>
</evidence>
<evidence type="ECO:0000313" key="17">
    <source>
        <dbReference type="EMBL" id="KAB1211325.1"/>
    </source>
</evidence>
<dbReference type="SUPFAM" id="SSF52058">
    <property type="entry name" value="L domain-like"/>
    <property type="match status" value="1"/>
</dbReference>
<dbReference type="OrthoDB" id="652551at2759"/>
<dbReference type="FunFam" id="3.30.200.20:FF:000307">
    <property type="entry name" value="pollen receptor-like kinase 1"/>
    <property type="match status" value="1"/>
</dbReference>
<dbReference type="SUPFAM" id="SSF56112">
    <property type="entry name" value="Protein kinase-like (PK-like)"/>
    <property type="match status" value="1"/>
</dbReference>
<evidence type="ECO:0000256" key="5">
    <source>
        <dbReference type="ARBA" id="ARBA00022729"/>
    </source>
</evidence>
<reference evidence="17" key="1">
    <citation type="submission" date="2018-07" db="EMBL/GenBank/DDBJ databases">
        <authorList>
            <person name="Gao Z.-S."/>
            <person name="Jia H.-M."/>
            <person name="Jia H.-J."/>
            <person name="Cai Q.-L."/>
            <person name="Wang Y."/>
            <person name="Zhao H.-B."/>
        </authorList>
    </citation>
    <scope>NUCLEOTIDE SEQUENCE</scope>
    <source>
        <tissue evidence="17">Leaves</tissue>
    </source>
</reference>
<evidence type="ECO:0000256" key="12">
    <source>
        <dbReference type="PROSITE-ProRule" id="PRU10141"/>
    </source>
</evidence>
<sequence>MKETVVWARRVWPFILVVCLSVFSGGALDLASDKAALVALRNAARGRLLLWNLSEPTPCSWDGVTCQNNRVTSLRFPGRGLTGQLPLGIGNLTQLAIISLRFNALTGPIPPDWASLASLRYLYLQENHFSGGIPEFMYAMQRLERVNLADNSFSGEILPLINNLTRLASLLLEKNNFNGSIPDIDIPSLIQFNVSFNRLNGSVPKRLSGMSATAFEGNSLCGQPLQACPGTESGNGNGNKLSGGAIAGIVIGSFLAFALIVVVLIVLCQRRSGGKSSSKDFAVGKRAEVETAREKAATVESESTSASADFSKGSTRAGGSKSLVFFGNVKKAFDLEDLLRASAEVLGKGTFGTTYKATLEMGMAVVVKRLKEVTLPEKEFREKMEMIGNMVHVNLVTLHGYYYSRDERLLVYDCIPMGSVSALLHGNRGSGRTPLNWETRSGIALGAARAITFVHSHGPTFSHGNIKSSNILLTSSYEARVSDLGLACIALPTSIPNRIDGYRAPEVTDGRKVSQKGDVYSFGVLILELLTGKPPTHALLNEEGVDLPRWVQSVVREEWTAEVFDVELLRYQNVEEEMVQLLQIGLECTTQYPDQRPSMAEVTSRIEDLISSNSQQEQDRSRDVLSDAGDGFSLQFHSADSGAPPSSV</sequence>
<dbReference type="PANTHER" id="PTHR48010">
    <property type="entry name" value="OS05G0588300 PROTEIN"/>
    <property type="match status" value="1"/>
</dbReference>
<keyword evidence="7 12" id="KW-0547">Nucleotide-binding</keyword>
<keyword evidence="3" id="KW-0433">Leucine-rich repeat</keyword>
<dbReference type="PROSITE" id="PS50011">
    <property type="entry name" value="PROTEIN_KINASE_DOM"/>
    <property type="match status" value="1"/>
</dbReference>
<dbReference type="InterPro" id="IPR017441">
    <property type="entry name" value="Protein_kinase_ATP_BS"/>
</dbReference>
<evidence type="ECO:0000256" key="7">
    <source>
        <dbReference type="ARBA" id="ARBA00022741"/>
    </source>
</evidence>
<dbReference type="GO" id="GO:0005524">
    <property type="term" value="F:ATP binding"/>
    <property type="evidence" value="ECO:0007669"/>
    <property type="project" value="UniProtKB-UniRule"/>
</dbReference>